<keyword evidence="1" id="KW-0472">Membrane</keyword>
<evidence type="ECO:0000259" key="2">
    <source>
        <dbReference type="Pfam" id="PF00487"/>
    </source>
</evidence>
<keyword evidence="1" id="KW-0812">Transmembrane</keyword>
<keyword evidence="1" id="KW-1133">Transmembrane helix</keyword>
<keyword evidence="4" id="KW-1185">Reference proteome</keyword>
<dbReference type="GO" id="GO:0016020">
    <property type="term" value="C:membrane"/>
    <property type="evidence" value="ECO:0007669"/>
    <property type="project" value="TreeGrafter"/>
</dbReference>
<feature type="transmembrane region" description="Helical" evidence="1">
    <location>
        <begin position="96"/>
        <end position="112"/>
    </location>
</feature>
<dbReference type="InterPro" id="IPR005804">
    <property type="entry name" value="FA_desaturase_dom"/>
</dbReference>
<feature type="transmembrane region" description="Helical" evidence="1">
    <location>
        <begin position="56"/>
        <end position="76"/>
    </location>
</feature>
<protein>
    <submittedName>
        <fullName evidence="3">Fatty acid desaturase</fullName>
    </submittedName>
</protein>
<dbReference type="GO" id="GO:0006629">
    <property type="term" value="P:lipid metabolic process"/>
    <property type="evidence" value="ECO:0007669"/>
    <property type="project" value="InterPro"/>
</dbReference>
<dbReference type="Pfam" id="PF00487">
    <property type="entry name" value="FA_desaturase"/>
    <property type="match status" value="1"/>
</dbReference>
<gene>
    <name evidence="3" type="ORF">GCM10017083_06360</name>
</gene>
<reference evidence="3" key="1">
    <citation type="journal article" date="2014" name="Int. J. Syst. Evol. Microbiol.">
        <title>Complete genome sequence of Corynebacterium casei LMG S-19264T (=DSM 44701T), isolated from a smear-ripened cheese.</title>
        <authorList>
            <consortium name="US DOE Joint Genome Institute (JGI-PGF)"/>
            <person name="Walter F."/>
            <person name="Albersmeier A."/>
            <person name="Kalinowski J."/>
            <person name="Ruckert C."/>
        </authorList>
    </citation>
    <scope>NUCLEOTIDE SEQUENCE</scope>
    <source>
        <strain evidence="3">KCTC 42651</strain>
    </source>
</reference>
<name>A0A918XNV1_9PROT</name>
<dbReference type="PANTHER" id="PTHR19353">
    <property type="entry name" value="FATTY ACID DESATURASE 2"/>
    <property type="match status" value="1"/>
</dbReference>
<feature type="domain" description="Fatty acid desaturase" evidence="2">
    <location>
        <begin position="59"/>
        <end position="302"/>
    </location>
</feature>
<evidence type="ECO:0000256" key="1">
    <source>
        <dbReference type="SAM" id="Phobius"/>
    </source>
</evidence>
<comment type="caution">
    <text evidence="3">The sequence shown here is derived from an EMBL/GenBank/DDBJ whole genome shotgun (WGS) entry which is preliminary data.</text>
</comment>
<reference evidence="3" key="2">
    <citation type="submission" date="2020-09" db="EMBL/GenBank/DDBJ databases">
        <authorList>
            <person name="Sun Q."/>
            <person name="Kim S."/>
        </authorList>
    </citation>
    <scope>NUCLEOTIDE SEQUENCE</scope>
    <source>
        <strain evidence="3">KCTC 42651</strain>
    </source>
</reference>
<dbReference type="AlphaFoldDB" id="A0A918XNV1"/>
<accession>A0A918XNV1</accession>
<dbReference type="RefSeq" id="WP_229836304.1">
    <property type="nucleotide sequence ID" value="NZ_BMZS01000002.1"/>
</dbReference>
<evidence type="ECO:0000313" key="4">
    <source>
        <dbReference type="Proteomes" id="UP000630353"/>
    </source>
</evidence>
<dbReference type="CDD" id="cd03507">
    <property type="entry name" value="Delta12-FADS-like"/>
    <property type="match status" value="1"/>
</dbReference>
<evidence type="ECO:0000313" key="3">
    <source>
        <dbReference type="EMBL" id="GHD41932.1"/>
    </source>
</evidence>
<feature type="transmembrane region" description="Helical" evidence="1">
    <location>
        <begin position="216"/>
        <end position="236"/>
    </location>
</feature>
<dbReference type="GO" id="GO:0016717">
    <property type="term" value="F:oxidoreductase activity, acting on paired donors, with oxidation of a pair of donors resulting in the reduction of molecular oxygen to two molecules of water"/>
    <property type="evidence" value="ECO:0007669"/>
    <property type="project" value="TreeGrafter"/>
</dbReference>
<organism evidence="3 4">
    <name type="scientific">Thalassobaculum fulvum</name>
    <dbReference type="NCBI Taxonomy" id="1633335"/>
    <lineage>
        <taxon>Bacteria</taxon>
        <taxon>Pseudomonadati</taxon>
        <taxon>Pseudomonadota</taxon>
        <taxon>Alphaproteobacteria</taxon>
        <taxon>Rhodospirillales</taxon>
        <taxon>Thalassobaculaceae</taxon>
        <taxon>Thalassobaculum</taxon>
    </lineage>
</organism>
<feature type="transmembrane region" description="Helical" evidence="1">
    <location>
        <begin position="155"/>
        <end position="177"/>
    </location>
</feature>
<feature type="transmembrane region" description="Helical" evidence="1">
    <location>
        <begin position="189"/>
        <end position="210"/>
    </location>
</feature>
<dbReference type="PANTHER" id="PTHR19353:SF73">
    <property type="entry name" value="FATTY ACID DESATURASE"/>
    <property type="match status" value="1"/>
</dbReference>
<dbReference type="EMBL" id="BMZS01000002">
    <property type="protein sequence ID" value="GHD41932.1"/>
    <property type="molecule type" value="Genomic_DNA"/>
</dbReference>
<dbReference type="InterPro" id="IPR012171">
    <property type="entry name" value="Fatty_acid_desaturase"/>
</dbReference>
<proteinExistence type="predicted"/>
<sequence length="345" mass="38746">MPATGGVETTRDRALRWRRIAAAYGEPSLRRSVVQLLTTVVPFAALWAAMSLTVGQAYWATLLLAPVAAAFLMRLFMIQHDCGHRSFFRSARLNDLLGSAIGVLTLTPHGYWRTAHNIHHATSGNLEKRGIGDVSVLTVREYLALPKWRRLAYRIYRHPAVLLVVGPLYVFVLKYRLPLDLLSRHRDMIPGVLATNGAIAALAVGMGLWIGFAEVAMVHVPIVLLSAAAGVWLFYVQHQFETTYWRSDAAWDFHEAAVHGSSYYDLPQPLRWLTADIGIHHIHHLSSRIPNYRLAECLRDHPEMKDVSRLTLRGSLRCLRLALWDEESERLVGFRALPGALPEAA</sequence>
<dbReference type="Proteomes" id="UP000630353">
    <property type="component" value="Unassembled WGS sequence"/>
</dbReference>
<feature type="transmembrane region" description="Helical" evidence="1">
    <location>
        <begin position="33"/>
        <end position="50"/>
    </location>
</feature>